<dbReference type="STRING" id="642227.HA49_02805"/>
<evidence type="ECO:0000313" key="2">
    <source>
        <dbReference type="Proteomes" id="UP000029577"/>
    </source>
</evidence>
<keyword evidence="2" id="KW-1185">Reference proteome</keyword>
<evidence type="ECO:0000313" key="1">
    <source>
        <dbReference type="EMBL" id="KGD79527.1"/>
    </source>
</evidence>
<reference evidence="1" key="1">
    <citation type="submission" date="2014-12" db="EMBL/GenBank/DDBJ databases">
        <title>The draft genome of the Tatumella morbirosei type strain, LMG23360T isolated from pineapple rot.</title>
        <authorList>
            <person name="Smits T.H."/>
            <person name="Palmer M."/>
            <person name="Venter S.N."/>
            <person name="Duffy B."/>
            <person name="Steenkamp E.T."/>
            <person name="Chan W.Y."/>
            <person name="Coutinho T.A."/>
            <person name="Coetzee M.P."/>
            <person name="De Maayer P."/>
        </authorList>
    </citation>
    <scope>NUCLEOTIDE SEQUENCE [LARGE SCALE GENOMIC DNA]</scope>
    <source>
        <strain evidence="1">LMG 23360</strain>
    </source>
</reference>
<dbReference type="Proteomes" id="UP000029577">
    <property type="component" value="Unassembled WGS sequence"/>
</dbReference>
<comment type="caution">
    <text evidence="1">The sequence shown here is derived from an EMBL/GenBank/DDBJ whole genome shotgun (WGS) entry which is preliminary data.</text>
</comment>
<accession>A0A095TSB0</accession>
<protein>
    <submittedName>
        <fullName evidence="1">Uncharacterized protein</fullName>
    </submittedName>
</protein>
<dbReference type="AlphaFoldDB" id="A0A095TSB0"/>
<organism evidence="1 2">
    <name type="scientific">Tatumella morbirosei</name>
    <dbReference type="NCBI Taxonomy" id="642227"/>
    <lineage>
        <taxon>Bacteria</taxon>
        <taxon>Pseudomonadati</taxon>
        <taxon>Pseudomonadota</taxon>
        <taxon>Gammaproteobacteria</taxon>
        <taxon>Enterobacterales</taxon>
        <taxon>Erwiniaceae</taxon>
        <taxon>Tatumella</taxon>
    </lineage>
</organism>
<gene>
    <name evidence="1" type="ORF">HA49_02805</name>
</gene>
<proteinExistence type="predicted"/>
<dbReference type="EMBL" id="JPKR02000005">
    <property type="protein sequence ID" value="KGD79527.1"/>
    <property type="molecule type" value="Genomic_DNA"/>
</dbReference>
<name>A0A095TSB0_9GAMM</name>
<sequence>MIYPGKNAALSFFIENIAIDSHPCNGNDFIIRGSYIPVIDKYAMPGSFYDGQYLQGIGLF</sequence>